<sequence length="1624" mass="171850">MRDLAVLRADRPLAASVPGLVAVAAVKPAEMMAVQGVSEFENDRPFAVSATTGVWQGSALREDGVAVGQMDAAGLVLGMSGGPVRRISDGMVAGVVSARYIPAAGSSRLRDAVWVARADDLRVLLADVADVRLRQAPAGELVEVTVTVSDTEVSVVGGGRSESRAHDGVPVALKMAWEALTRARAGLGGQRHVAADTGIAGPVQAATAEVGRLLTEAFFAEGPGRLLARILEDARSAHRPVLIGLRVPGPLAALPWETVRPSGSERPLALDPLVRVFRQVDAAGSPPSLPGPLRILVAIASPLAGGGQVLGYERELRNVLTAVRAARADAADVRVVPFATTAEIRAALERYPAHVLHLSGHGGPGRLELEDAEGNARSVTAAELIDEAVPAGRMPVVFGLAACHTGRESAAGDPSFAAGLIARGAGVVIGTETSISDGYATTLFARIYGRLAASSAAGQAADVVTAVAEARIEVQQTLTGSGDVRRQTLAGLQEWATVSVTAPAGTVPLIDTGRPPEPLPPVERAGVLRREVGEVVGRRREQRLWPAELLQDARAGLVIHGLGGVGKTTLADELVARVREREPERIPVVVTGQISGESLLASLTTPLAEALRGTPATHPVWTVLARVAATEQPLAVRMTALLEALLPAVPVLLVLDNFEDNLDGTGQRPVHDPSLAAVLSAIATQPGRCRMLITSRYRFTLPGRAHRLLAFHQLGPLSLAETLKLVWVLPALDRLAPADIEQVWRAVGGHPRCLEYLDALLAKGTARYTDVTTRLLAGVETRLRTAGTADDADVTDEAIDDYLSAHSTLDTALAEAATLAADDILLDQLLTALADTPDAARLLLGASVYRHPVGHAALAFQLGRPDPTIEPAAHIPGIDQQISELLTSAGVDLTQPLDVDGLSAMVRMGLDQLLDQRLPVPPVRVEADLGTLLRRCADASLITVIDPRKAGGGPHVFVHRWTATELTRRAIGDHRQKDLATAHRNAAAYWQWCVDHWPQPPAADADDLREAHHHLHIANTLTTAPDHDTIATTAQRLQYLLGQLGQRHEAATYAHEHLTHRRHLHTLQPTPQRTADLAGALNDLGIRLSALGRREEALAATEEAVEVNRRLAAANPAAFEPDLAASLNNLGADLSGLGRREEALAATEEAVEVRRRLAAANPAAFEPDLAASLNNLGADLSGLGRREEALAATEEAVEVRRRLAAANPAAFEPDLAGSLNNLGIRLSGLGRREEALAATEEAVEVYRRLAAANPAAFEPDLAGSLTNLGIRLSGLGRREEALAATDEAVEVRRRLAAANPAAFEPDLAASLNNLGAMLSELGRREEALAATEEAVEVRRRLAAANPAAFEPDLARSLTNLGAMLSALGRREEALAATEEAVEVYRRLAAANPAAFEPHLAASLNNLGAMLSELGRREEALAATEEAVEVRRRLAAANPAAFEPHLAGSLTNLGADLSALGRREEALAATEEAVEVYRRLAAANPAAFEPDLARSLNNLGNGLSALGRREEALAATEEAVEVYRRLAAANPAAFEPNLARSLWAFAWVCVKSKANWIEARELVTEAINLYERLIQRFPQTFAGELLSAYRTLADVLDGLGQADEAADLRRQLNKAAGGSSPDRTD</sequence>
<dbReference type="InterPro" id="IPR041664">
    <property type="entry name" value="AAA_16"/>
</dbReference>
<dbReference type="InterPro" id="IPR019734">
    <property type="entry name" value="TPR_rpt"/>
</dbReference>
<dbReference type="Pfam" id="PF13191">
    <property type="entry name" value="AAA_16"/>
    <property type="match status" value="1"/>
</dbReference>
<evidence type="ECO:0000313" key="3">
    <source>
        <dbReference type="Proteomes" id="UP001183643"/>
    </source>
</evidence>
<organism evidence="2 3">
    <name type="scientific">Catenuloplanes atrovinosus</name>
    <dbReference type="NCBI Taxonomy" id="137266"/>
    <lineage>
        <taxon>Bacteria</taxon>
        <taxon>Bacillati</taxon>
        <taxon>Actinomycetota</taxon>
        <taxon>Actinomycetes</taxon>
        <taxon>Micromonosporales</taxon>
        <taxon>Micromonosporaceae</taxon>
        <taxon>Catenuloplanes</taxon>
    </lineage>
</organism>
<dbReference type="PANTHER" id="PTHR19959:SF119">
    <property type="entry name" value="FUNGAL LIPASE-LIKE DOMAIN-CONTAINING PROTEIN"/>
    <property type="match status" value="1"/>
</dbReference>
<dbReference type="Gene3D" id="1.25.40.10">
    <property type="entry name" value="Tetratricopeptide repeat domain"/>
    <property type="match status" value="4"/>
</dbReference>
<proteinExistence type="predicted"/>
<dbReference type="InterPro" id="IPR011990">
    <property type="entry name" value="TPR-like_helical_dom_sf"/>
</dbReference>
<dbReference type="SUPFAM" id="SSF52540">
    <property type="entry name" value="P-loop containing nucleoside triphosphate hydrolases"/>
    <property type="match status" value="1"/>
</dbReference>
<reference evidence="2" key="1">
    <citation type="submission" date="2023-07" db="EMBL/GenBank/DDBJ databases">
        <title>Sequencing the genomes of 1000 actinobacteria strains.</title>
        <authorList>
            <person name="Klenk H.-P."/>
        </authorList>
    </citation>
    <scope>NUCLEOTIDE SEQUENCE</scope>
    <source>
        <strain evidence="2">DSM 44707</strain>
    </source>
</reference>
<dbReference type="PANTHER" id="PTHR19959">
    <property type="entry name" value="KINESIN LIGHT CHAIN"/>
    <property type="match status" value="1"/>
</dbReference>
<name>A0AAE4CCR0_9ACTN</name>
<evidence type="ECO:0000313" key="2">
    <source>
        <dbReference type="EMBL" id="MDR7278264.1"/>
    </source>
</evidence>
<keyword evidence="3" id="KW-1185">Reference proteome</keyword>
<dbReference type="EMBL" id="JAVDYB010000001">
    <property type="protein sequence ID" value="MDR7278264.1"/>
    <property type="molecule type" value="Genomic_DNA"/>
</dbReference>
<protein>
    <submittedName>
        <fullName evidence="2">Tetratricopeptide (TPR) repeat protein</fullName>
    </submittedName>
</protein>
<dbReference type="Pfam" id="PF13374">
    <property type="entry name" value="TPR_10"/>
    <property type="match status" value="8"/>
</dbReference>
<dbReference type="Pfam" id="PF13424">
    <property type="entry name" value="TPR_12"/>
    <property type="match status" value="1"/>
</dbReference>
<comment type="caution">
    <text evidence="2">The sequence shown here is derived from an EMBL/GenBank/DDBJ whole genome shotgun (WGS) entry which is preliminary data.</text>
</comment>
<accession>A0AAE4CCR0</accession>
<dbReference type="Proteomes" id="UP001183643">
    <property type="component" value="Unassembled WGS sequence"/>
</dbReference>
<dbReference type="InterPro" id="IPR027417">
    <property type="entry name" value="P-loop_NTPase"/>
</dbReference>
<dbReference type="SMART" id="SM00028">
    <property type="entry name" value="TPR"/>
    <property type="match status" value="10"/>
</dbReference>
<gene>
    <name evidence="2" type="ORF">J2S41_005042</name>
</gene>
<dbReference type="SUPFAM" id="SSF48452">
    <property type="entry name" value="TPR-like"/>
    <property type="match status" value="4"/>
</dbReference>
<evidence type="ECO:0000259" key="1">
    <source>
        <dbReference type="Pfam" id="PF13191"/>
    </source>
</evidence>
<dbReference type="Gene3D" id="3.40.50.300">
    <property type="entry name" value="P-loop containing nucleotide triphosphate hydrolases"/>
    <property type="match status" value="1"/>
</dbReference>
<feature type="domain" description="Orc1-like AAA ATPase" evidence="1">
    <location>
        <begin position="534"/>
        <end position="660"/>
    </location>
</feature>